<dbReference type="Proteomes" id="UP000193380">
    <property type="component" value="Unassembled WGS sequence"/>
</dbReference>
<sequence length="40" mass="4460">MTLEQGTETEVDVPPELNDMEEVVQESSGDWHCGIPNVFP</sequence>
<organism evidence="1 2">
    <name type="scientific">Oncorhynchus mykiss</name>
    <name type="common">Rainbow trout</name>
    <name type="synonym">Salmo gairdneri</name>
    <dbReference type="NCBI Taxonomy" id="8022"/>
    <lineage>
        <taxon>Eukaryota</taxon>
        <taxon>Metazoa</taxon>
        <taxon>Chordata</taxon>
        <taxon>Craniata</taxon>
        <taxon>Vertebrata</taxon>
        <taxon>Euteleostomi</taxon>
        <taxon>Actinopterygii</taxon>
        <taxon>Neopterygii</taxon>
        <taxon>Teleostei</taxon>
        <taxon>Protacanthopterygii</taxon>
        <taxon>Salmoniformes</taxon>
        <taxon>Salmonidae</taxon>
        <taxon>Salmoninae</taxon>
        <taxon>Oncorhynchus</taxon>
    </lineage>
</organism>
<reference evidence="1" key="1">
    <citation type="journal article" date="2014" name="Nat. Commun.">
        <title>The rainbow trout genome provides novel insights into evolution after whole-genome duplication in vertebrates.</title>
        <authorList>
            <person name="Berthelot C."/>
            <person name="Brunet F."/>
            <person name="Chalopin D."/>
            <person name="Juanchich A."/>
            <person name="Bernard M."/>
            <person name="Noel B."/>
            <person name="Bento P."/>
            <person name="Da Silva C."/>
            <person name="Labadie K."/>
            <person name="Alberti A."/>
            <person name="Aury J.M."/>
            <person name="Louis A."/>
            <person name="Dehais P."/>
            <person name="Bardou P."/>
            <person name="Montfort J."/>
            <person name="Klopp C."/>
            <person name="Cabau C."/>
            <person name="Gaspin C."/>
            <person name="Thorgaard G.H."/>
            <person name="Boussaha M."/>
            <person name="Quillet E."/>
            <person name="Guyomard R."/>
            <person name="Galiana D."/>
            <person name="Bobe J."/>
            <person name="Volff J.N."/>
            <person name="Genet C."/>
            <person name="Wincker P."/>
            <person name="Jaillon O."/>
            <person name="Roest Crollius H."/>
            <person name="Guiguen Y."/>
        </authorList>
    </citation>
    <scope>NUCLEOTIDE SEQUENCE [LARGE SCALE GENOMIC DNA]</scope>
</reference>
<dbReference type="AlphaFoldDB" id="A0A060WX29"/>
<dbReference type="PaxDb" id="8022-A0A060WX29"/>
<accession>A0A060WX29</accession>
<protein>
    <submittedName>
        <fullName evidence="1">Uncharacterized protein</fullName>
    </submittedName>
</protein>
<name>A0A060WX29_ONCMY</name>
<dbReference type="STRING" id="8022.A0A060WX29"/>
<gene>
    <name evidence="1" type="ORF">GSONMT00042349001</name>
</gene>
<proteinExistence type="predicted"/>
<evidence type="ECO:0000313" key="2">
    <source>
        <dbReference type="Proteomes" id="UP000193380"/>
    </source>
</evidence>
<dbReference type="EMBL" id="FR904787">
    <property type="protein sequence ID" value="CDQ71716.1"/>
    <property type="molecule type" value="Genomic_DNA"/>
</dbReference>
<reference evidence="1" key="2">
    <citation type="submission" date="2014-03" db="EMBL/GenBank/DDBJ databases">
        <authorList>
            <person name="Genoscope - CEA"/>
        </authorList>
    </citation>
    <scope>NUCLEOTIDE SEQUENCE</scope>
</reference>
<evidence type="ECO:0000313" key="1">
    <source>
        <dbReference type="EMBL" id="CDQ71716.1"/>
    </source>
</evidence>